<keyword evidence="5" id="KW-1185">Reference proteome</keyword>
<accession>A0ABZ2Z706</accession>
<evidence type="ECO:0000259" key="3">
    <source>
        <dbReference type="Pfam" id="PF01364"/>
    </source>
</evidence>
<evidence type="ECO:0000313" key="5">
    <source>
        <dbReference type="Proteomes" id="UP001449657"/>
    </source>
</evidence>
<dbReference type="EMBL" id="CP150096">
    <property type="protein sequence ID" value="WZN48021.1"/>
    <property type="molecule type" value="Genomic_DNA"/>
</dbReference>
<dbReference type="RefSeq" id="WP_341842626.1">
    <property type="nucleotide sequence ID" value="NZ_CP149792.1"/>
</dbReference>
<evidence type="ECO:0000313" key="4">
    <source>
        <dbReference type="EMBL" id="WZN48021.1"/>
    </source>
</evidence>
<proteinExistence type="predicted"/>
<dbReference type="InterPro" id="IPR001769">
    <property type="entry name" value="Gingipain"/>
</dbReference>
<organism evidence="4 5">
    <name type="scientific">Chitinophaga caseinilytica</name>
    <dbReference type="NCBI Taxonomy" id="2267521"/>
    <lineage>
        <taxon>Bacteria</taxon>
        <taxon>Pseudomonadati</taxon>
        <taxon>Bacteroidota</taxon>
        <taxon>Chitinophagia</taxon>
        <taxon>Chitinophagales</taxon>
        <taxon>Chitinophagaceae</taxon>
        <taxon>Chitinophaga</taxon>
    </lineage>
</organism>
<dbReference type="Gene3D" id="3.40.50.1460">
    <property type="match status" value="1"/>
</dbReference>
<dbReference type="CDD" id="cd02258">
    <property type="entry name" value="Peptidase_C25_N"/>
    <property type="match status" value="1"/>
</dbReference>
<dbReference type="Gene3D" id="3.40.50.10390">
    <property type="entry name" value="Gingipain r, domain 1"/>
    <property type="match status" value="1"/>
</dbReference>
<dbReference type="InterPro" id="IPR029030">
    <property type="entry name" value="Caspase-like_dom_sf"/>
</dbReference>
<dbReference type="SUPFAM" id="SSF52129">
    <property type="entry name" value="Caspase-like"/>
    <property type="match status" value="1"/>
</dbReference>
<feature type="chain" id="PRO_5046371093" evidence="2">
    <location>
        <begin position="32"/>
        <end position="1048"/>
    </location>
</feature>
<dbReference type="NCBIfam" id="NF033707">
    <property type="entry name" value="T9SS_sortase"/>
    <property type="match status" value="1"/>
</dbReference>
<sequence>MIQAFRPYAHRPRRTRFLALAICLLPALDSAAQRQYASRSVLAAGQWRKVSVSQPGVYRIPLQALQRWGLPAEGKPASSVRIFSHGGDIIPEDNAIPRPDDLPEIAVTVVDGGDGILNGNDYILFYAPGPLRRQFSAGEWELRSNLYADSVCYFITLGAGGLRIPTDGSAPPVTGYIKEYDYLSVFEQDRHNILSGGKEWLGDRFSALPEDALARTYPTNAPANLTDVVLRIRFAARSTSGAKFVITAGGQALGTLFPPPVPGNIFDTYATTVNGSFPAANPGNLTVTFSGNASAQGWLDYFTIEGRAPLALSGQGPLLFRDSRSFGAGKTAGFEIAGADAGTRVWDITDPQRPIQLTTESSNNTLRFSRDAGVLREYAAFRPDGLPEPTYIGPVANQDLHGQAPAQMLIITPKQFLPQAEKLAAWRREHSGLSVSCVTTDLIWNEFGSGLADPSALRDFLKMHYDRKALRFVLLMGRAGYNYKKSSVESVPVWQSPASLHGLNTHPSDDFYAFLDDNDDISKHGPLLDVAVGRLPVSTVEEAASVVDKIIRYESPASFGEWRQELTFVADDEDANLHFDDAESVANMMAGESPDFHINKIYLDAYPQVAGSSGSRYPAVNDAVRHRMNAGNLVWNYSGHGSATRLAEEAILSETSAAQWENTDRLPLLITATCDFAPFDQPEVHPLGAQLLLRKNGGAIALLTTTRAVLAASNKVMNANYFREAFRTGASGKMPLLGEGAMRAKNATYAQSADAVNNRKFQLLGDPAMAIAFPKQRIFLDSVNGKAANAADSLKALGFYRLSGSVRDGNGNVRTDFHGRVRISVHDAPGQQFTRANDPGSQRATFAADDRLLFRGSDTVIAGRFSAGFVVPKDMSQSGAVAVMRFYAEGKSEDAGGAWRGMRLRGTAEAGQPDGEGPEIGAWMDNTRFTDGGRTSASPTLLLRLKDISGINAAGNGTGHDITAVLDDNAQFFVLNEFYAATPGTWQEGTLQFPMAGLSPGPHTLTIRAWDAWNNSSTRTIRFVVAGEKRVALRCGRTRTRPGVSCGS</sequence>
<dbReference type="Pfam" id="PF01364">
    <property type="entry name" value="Peptidase_C25"/>
    <property type="match status" value="1"/>
</dbReference>
<evidence type="ECO:0000256" key="2">
    <source>
        <dbReference type="SAM" id="SignalP"/>
    </source>
</evidence>
<keyword evidence="1 2" id="KW-0732">Signal</keyword>
<dbReference type="InterPro" id="IPR029031">
    <property type="entry name" value="Gingipain_N_sf"/>
</dbReference>
<reference evidence="4 5" key="1">
    <citation type="submission" date="2024-03" db="EMBL/GenBank/DDBJ databases">
        <title>Chitinophaga caseinilytica sp. nov., a casein hydrolysing bacterium isolated from forest soil.</title>
        <authorList>
            <person name="Lee D.S."/>
            <person name="Han D.M."/>
            <person name="Baek J.H."/>
            <person name="Choi D.G."/>
            <person name="Jeon J.H."/>
            <person name="Jeon C.O."/>
        </authorList>
    </citation>
    <scope>NUCLEOTIDE SEQUENCE [LARGE SCALE GENOMIC DNA]</scope>
    <source>
        <strain evidence="4 5">KACC 19118</strain>
    </source>
</reference>
<feature type="signal peptide" evidence="2">
    <location>
        <begin position="1"/>
        <end position="31"/>
    </location>
</feature>
<feature type="domain" description="Gingipain" evidence="3">
    <location>
        <begin position="408"/>
        <end position="770"/>
    </location>
</feature>
<gene>
    <name evidence="4" type="primary">porU</name>
    <name evidence="4" type="ORF">WJU22_07520</name>
</gene>
<evidence type="ECO:0000256" key="1">
    <source>
        <dbReference type="ARBA" id="ARBA00022729"/>
    </source>
</evidence>
<protein>
    <submittedName>
        <fullName evidence="4">Type IX secretion system sortase PorU</fullName>
    </submittedName>
</protein>
<name>A0ABZ2Z706_9BACT</name>
<dbReference type="Proteomes" id="UP001449657">
    <property type="component" value="Chromosome"/>
</dbReference>